<protein>
    <recommendedName>
        <fullName evidence="4">DUF378 domain-containing protein</fullName>
    </recommendedName>
</protein>
<comment type="caution">
    <text evidence="2">The sequence shown here is derived from an EMBL/GenBank/DDBJ whole genome shotgun (WGS) entry which is preliminary data.</text>
</comment>
<dbReference type="RefSeq" id="WP_011477810.1">
    <property type="nucleotide sequence ID" value="NZ_LAOJ01000001.1"/>
</dbReference>
<evidence type="ECO:0000313" key="2">
    <source>
        <dbReference type="EMBL" id="KJV92928.1"/>
    </source>
</evidence>
<evidence type="ECO:0000256" key="1">
    <source>
        <dbReference type="SAM" id="Phobius"/>
    </source>
</evidence>
<dbReference type="EMBL" id="LAOJ01000001">
    <property type="protein sequence ID" value="KJV92928.1"/>
    <property type="molecule type" value="Genomic_DNA"/>
</dbReference>
<dbReference type="PATRIC" id="fig|1359194.3.peg.1606"/>
<feature type="transmembrane region" description="Helical" evidence="1">
    <location>
        <begin position="49"/>
        <end position="70"/>
    </location>
</feature>
<evidence type="ECO:0000313" key="3">
    <source>
        <dbReference type="Proteomes" id="UP000033689"/>
    </source>
</evidence>
<dbReference type="PANTHER" id="PTHR37304">
    <property type="entry name" value="MEMBRANE PROTEIN-RELATED"/>
    <property type="match status" value="1"/>
</dbReference>
<evidence type="ECO:0008006" key="4">
    <source>
        <dbReference type="Google" id="ProtNLM"/>
    </source>
</evidence>
<gene>
    <name evidence="2" type="ORF">RBEMOGI_1567</name>
</gene>
<dbReference type="InterPro" id="IPR007211">
    <property type="entry name" value="DUF378"/>
</dbReference>
<dbReference type="Proteomes" id="UP000033689">
    <property type="component" value="Unassembled WGS sequence"/>
</dbReference>
<dbReference type="PANTHER" id="PTHR37304:SF1">
    <property type="entry name" value="MEMBRANE PROTEIN"/>
    <property type="match status" value="1"/>
</dbReference>
<name>A0A0F3QK42_RICBE</name>
<dbReference type="AlphaFoldDB" id="A0A0F3QK42"/>
<keyword evidence="1" id="KW-1133">Transmembrane helix</keyword>
<accession>A0A0F3QK42</accession>
<dbReference type="Pfam" id="PF04070">
    <property type="entry name" value="DUF378"/>
    <property type="match status" value="1"/>
</dbReference>
<sequence length="78" mass="8487">MLINTSSNPLITTIHLLSSIGAINWGLIGLFNFNLVTLLFGSFPIIVKLLYIIIGFCGIYSFLCLGKLLCKPGVEKGK</sequence>
<keyword evidence="1" id="KW-0812">Transmembrane</keyword>
<organism evidence="2 3">
    <name type="scientific">Rickettsia bellii str. RML Mogi</name>
    <dbReference type="NCBI Taxonomy" id="1359194"/>
    <lineage>
        <taxon>Bacteria</taxon>
        <taxon>Pseudomonadati</taxon>
        <taxon>Pseudomonadota</taxon>
        <taxon>Alphaproteobacteria</taxon>
        <taxon>Rickettsiales</taxon>
        <taxon>Rickettsiaceae</taxon>
        <taxon>Rickettsieae</taxon>
        <taxon>Rickettsia</taxon>
        <taxon>belli group</taxon>
    </lineage>
</organism>
<reference evidence="2 3" key="1">
    <citation type="submission" date="2015-02" db="EMBL/GenBank/DDBJ databases">
        <title>Genome Sequencing of Rickettsiales.</title>
        <authorList>
            <person name="Daugherty S.C."/>
            <person name="Su Q."/>
            <person name="Abolude K."/>
            <person name="Beier-Sexton M."/>
            <person name="Carlyon J.A."/>
            <person name="Carter R."/>
            <person name="Day N.P."/>
            <person name="Dumler S.J."/>
            <person name="Dyachenko V."/>
            <person name="Godinez A."/>
            <person name="Kurtti T.J."/>
            <person name="Lichay M."/>
            <person name="Mullins K.E."/>
            <person name="Ott S."/>
            <person name="Pappas-Brown V."/>
            <person name="Paris D.H."/>
            <person name="Patel P."/>
            <person name="Richards A.L."/>
            <person name="Sadzewicz L."/>
            <person name="Sears K."/>
            <person name="Seidman D."/>
            <person name="Sengamalay N."/>
            <person name="Stenos J."/>
            <person name="Tallon L.J."/>
            <person name="Vincent G."/>
            <person name="Fraser C.M."/>
            <person name="Munderloh U."/>
            <person name="Dunning-Hotopp J.C."/>
        </authorList>
    </citation>
    <scope>NUCLEOTIDE SEQUENCE [LARGE SCALE GENOMIC DNA]</scope>
    <source>
        <strain evidence="2 3">RML Mogi</strain>
    </source>
</reference>
<keyword evidence="1" id="KW-0472">Membrane</keyword>
<proteinExistence type="predicted"/>